<accession>A0A1X2HDP4</accession>
<evidence type="ECO:0000256" key="1">
    <source>
        <dbReference type="SAM" id="SignalP"/>
    </source>
</evidence>
<keyword evidence="1" id="KW-0732">Signal</keyword>
<keyword evidence="3" id="KW-1185">Reference proteome</keyword>
<reference evidence="2 3" key="1">
    <citation type="submission" date="2016-07" db="EMBL/GenBank/DDBJ databases">
        <title>Pervasive Adenine N6-methylation of Active Genes in Fungi.</title>
        <authorList>
            <consortium name="DOE Joint Genome Institute"/>
            <person name="Mondo S.J."/>
            <person name="Dannebaum R.O."/>
            <person name="Kuo R.C."/>
            <person name="Labutti K."/>
            <person name="Haridas S."/>
            <person name="Kuo A."/>
            <person name="Salamov A."/>
            <person name="Ahrendt S.R."/>
            <person name="Lipzen A."/>
            <person name="Sullivan W."/>
            <person name="Andreopoulos W.B."/>
            <person name="Clum A."/>
            <person name="Lindquist E."/>
            <person name="Daum C."/>
            <person name="Ramamoorthy G.K."/>
            <person name="Gryganskyi A."/>
            <person name="Culley D."/>
            <person name="Magnuson J.K."/>
            <person name="James T.Y."/>
            <person name="O'Malley M.A."/>
            <person name="Stajich J.E."/>
            <person name="Spatafora J.W."/>
            <person name="Visel A."/>
            <person name="Grigoriev I.V."/>
        </authorList>
    </citation>
    <scope>NUCLEOTIDE SEQUENCE [LARGE SCALE GENOMIC DNA]</scope>
    <source>
        <strain evidence="2 3">NRRL 2496</strain>
    </source>
</reference>
<dbReference type="OMA" id="MENGHPK"/>
<evidence type="ECO:0000313" key="3">
    <source>
        <dbReference type="Proteomes" id="UP000242180"/>
    </source>
</evidence>
<evidence type="ECO:0000313" key="2">
    <source>
        <dbReference type="EMBL" id="ORY96933.1"/>
    </source>
</evidence>
<dbReference type="EMBL" id="MCGN01000005">
    <property type="protein sequence ID" value="ORY96933.1"/>
    <property type="molecule type" value="Genomic_DNA"/>
</dbReference>
<dbReference type="AlphaFoldDB" id="A0A1X2HDP4"/>
<name>A0A1X2HDP4_SYNRA</name>
<proteinExistence type="predicted"/>
<feature type="chain" id="PRO_5013095162" evidence="1">
    <location>
        <begin position="18"/>
        <end position="147"/>
    </location>
</feature>
<dbReference type="InParanoid" id="A0A1X2HDP4"/>
<comment type="caution">
    <text evidence="2">The sequence shown here is derived from an EMBL/GenBank/DDBJ whole genome shotgun (WGS) entry which is preliminary data.</text>
</comment>
<sequence length="147" mass="14515">MKFTALLIAACAGLAAASPAGHRNLLKRAAVATETVMENGHPKMVRVVDGVQATSYKPKTLTVTQTALTTSAMLTLDVPLLSVIADNAPLISQIAEALGLNSPVSSAADPVSSAEAALASDASAAASEVQFAASAIQSAAAAGSGLA</sequence>
<gene>
    <name evidence="2" type="ORF">BCR43DRAFT_524948</name>
</gene>
<feature type="signal peptide" evidence="1">
    <location>
        <begin position="1"/>
        <end position="17"/>
    </location>
</feature>
<dbReference type="Proteomes" id="UP000242180">
    <property type="component" value="Unassembled WGS sequence"/>
</dbReference>
<protein>
    <submittedName>
        <fullName evidence="2">Uncharacterized protein</fullName>
    </submittedName>
</protein>
<organism evidence="2 3">
    <name type="scientific">Syncephalastrum racemosum</name>
    <name type="common">Filamentous fungus</name>
    <dbReference type="NCBI Taxonomy" id="13706"/>
    <lineage>
        <taxon>Eukaryota</taxon>
        <taxon>Fungi</taxon>
        <taxon>Fungi incertae sedis</taxon>
        <taxon>Mucoromycota</taxon>
        <taxon>Mucoromycotina</taxon>
        <taxon>Mucoromycetes</taxon>
        <taxon>Mucorales</taxon>
        <taxon>Syncephalastraceae</taxon>
        <taxon>Syncephalastrum</taxon>
    </lineage>
</organism>